<protein>
    <submittedName>
        <fullName evidence="5">Unannotated protein</fullName>
    </submittedName>
</protein>
<evidence type="ECO:0000256" key="2">
    <source>
        <dbReference type="ARBA" id="ARBA00023125"/>
    </source>
</evidence>
<dbReference type="SUPFAM" id="SSF47413">
    <property type="entry name" value="lambda repressor-like DNA-binding domains"/>
    <property type="match status" value="1"/>
</dbReference>
<dbReference type="InterPro" id="IPR000843">
    <property type="entry name" value="HTH_LacI"/>
</dbReference>
<dbReference type="PROSITE" id="PS50932">
    <property type="entry name" value="HTH_LACI_2"/>
    <property type="match status" value="1"/>
</dbReference>
<name>A0A6J7PUX8_9ZZZZ</name>
<dbReference type="GO" id="GO:0000976">
    <property type="term" value="F:transcription cis-regulatory region binding"/>
    <property type="evidence" value="ECO:0007669"/>
    <property type="project" value="TreeGrafter"/>
</dbReference>
<dbReference type="Gene3D" id="3.40.50.2300">
    <property type="match status" value="2"/>
</dbReference>
<keyword evidence="3" id="KW-0804">Transcription</keyword>
<dbReference type="Pfam" id="PF13377">
    <property type="entry name" value="Peripla_BP_3"/>
    <property type="match status" value="1"/>
</dbReference>
<organism evidence="5">
    <name type="scientific">freshwater metagenome</name>
    <dbReference type="NCBI Taxonomy" id="449393"/>
    <lineage>
        <taxon>unclassified sequences</taxon>
        <taxon>metagenomes</taxon>
        <taxon>ecological metagenomes</taxon>
    </lineage>
</organism>
<accession>A0A6J7PUX8</accession>
<keyword evidence="1" id="KW-0805">Transcription regulation</keyword>
<dbReference type="EMBL" id="CAFBPJ010000020">
    <property type="protein sequence ID" value="CAB5009300.1"/>
    <property type="molecule type" value="Genomic_DNA"/>
</dbReference>
<feature type="domain" description="HTH lacI-type" evidence="4">
    <location>
        <begin position="3"/>
        <end position="57"/>
    </location>
</feature>
<dbReference type="Gene3D" id="1.10.260.40">
    <property type="entry name" value="lambda repressor-like DNA-binding domains"/>
    <property type="match status" value="1"/>
</dbReference>
<dbReference type="CDD" id="cd06278">
    <property type="entry name" value="PBP1_LacI-like"/>
    <property type="match status" value="1"/>
</dbReference>
<gene>
    <name evidence="5" type="ORF">UFOPK4092_00299</name>
</gene>
<dbReference type="AlphaFoldDB" id="A0A6J7PUX8"/>
<reference evidence="5" key="1">
    <citation type="submission" date="2020-05" db="EMBL/GenBank/DDBJ databases">
        <authorList>
            <person name="Chiriac C."/>
            <person name="Salcher M."/>
            <person name="Ghai R."/>
            <person name="Kavagutti S V."/>
        </authorList>
    </citation>
    <scope>NUCLEOTIDE SEQUENCE</scope>
</reference>
<dbReference type="SMART" id="SM00354">
    <property type="entry name" value="HTH_LACI"/>
    <property type="match status" value="1"/>
</dbReference>
<dbReference type="InterPro" id="IPR046335">
    <property type="entry name" value="LacI/GalR-like_sensor"/>
</dbReference>
<sequence>MPITSLDVARRAGVSQPTVSRALRDQRGVSASTRWRVRQAARELGYVPIQSGRALSTQTTGRVGIVSAELSNPFYPALIEPLHDTLADLGYRTILVTDRGDAPIELEPLIDGSLDGVILTTSERSSSLPNELERRGVPFVLINRQADEIEADCCVADNYAGSRDVADFLVRLGHTRIGAIYGPDSTSTGHERAIGFRQRLGQLGVSLEDHLIHEGPFTEKTGVDGFTAIYPHRPTAIFCGNDVIALGVRNAAEATGVRVPAELTIVGFDDIPMAAWKVFDLTTMRTDLNDLASNAVRLLVARMGDPERPFDRVVLTPQLVLRGTHAPPYPQ</sequence>
<dbReference type="InterPro" id="IPR028082">
    <property type="entry name" value="Peripla_BP_I"/>
</dbReference>
<dbReference type="SUPFAM" id="SSF53822">
    <property type="entry name" value="Periplasmic binding protein-like I"/>
    <property type="match status" value="1"/>
</dbReference>
<evidence type="ECO:0000256" key="3">
    <source>
        <dbReference type="ARBA" id="ARBA00023163"/>
    </source>
</evidence>
<proteinExistence type="predicted"/>
<dbReference type="PANTHER" id="PTHR30146">
    <property type="entry name" value="LACI-RELATED TRANSCRIPTIONAL REPRESSOR"/>
    <property type="match status" value="1"/>
</dbReference>
<evidence type="ECO:0000259" key="4">
    <source>
        <dbReference type="PROSITE" id="PS50932"/>
    </source>
</evidence>
<dbReference type="PANTHER" id="PTHR30146:SF109">
    <property type="entry name" value="HTH-TYPE TRANSCRIPTIONAL REGULATOR GALS"/>
    <property type="match status" value="1"/>
</dbReference>
<dbReference type="GO" id="GO:0003700">
    <property type="term" value="F:DNA-binding transcription factor activity"/>
    <property type="evidence" value="ECO:0007669"/>
    <property type="project" value="TreeGrafter"/>
</dbReference>
<dbReference type="Pfam" id="PF00356">
    <property type="entry name" value="LacI"/>
    <property type="match status" value="1"/>
</dbReference>
<evidence type="ECO:0000313" key="5">
    <source>
        <dbReference type="EMBL" id="CAB5009300.1"/>
    </source>
</evidence>
<keyword evidence="2" id="KW-0238">DNA-binding</keyword>
<evidence type="ECO:0000256" key="1">
    <source>
        <dbReference type="ARBA" id="ARBA00023015"/>
    </source>
</evidence>
<dbReference type="InterPro" id="IPR010982">
    <property type="entry name" value="Lambda_DNA-bd_dom_sf"/>
</dbReference>
<dbReference type="CDD" id="cd01392">
    <property type="entry name" value="HTH_LacI"/>
    <property type="match status" value="1"/>
</dbReference>